<dbReference type="Pfam" id="PF14362">
    <property type="entry name" value="DUF4407"/>
    <property type="match status" value="1"/>
</dbReference>
<feature type="transmembrane region" description="Helical" evidence="1">
    <location>
        <begin position="83"/>
        <end position="102"/>
    </location>
</feature>
<evidence type="ECO:0000313" key="3">
    <source>
        <dbReference type="Proteomes" id="UP000620127"/>
    </source>
</evidence>
<keyword evidence="3" id="KW-1185">Reference proteome</keyword>
<evidence type="ECO:0000313" key="2">
    <source>
        <dbReference type="EMBL" id="GGX00394.1"/>
    </source>
</evidence>
<proteinExistence type="predicted"/>
<dbReference type="Proteomes" id="UP000620127">
    <property type="component" value="Unassembled WGS sequence"/>
</dbReference>
<feature type="transmembrane region" description="Helical" evidence="1">
    <location>
        <begin position="349"/>
        <end position="368"/>
    </location>
</feature>
<sequence>MHASVNSVPASHSGSGQWRRAALSFLALSAAVPVEVLEERDQQGVYRFMRGRHKYYGIGSLVIFFALFSGYGMGHMLATMSTISAWGAVTAGMIWAVFQWCLERQMLISIRADAAWWKKLFGLSWRGLLALLSASTMVYPFFVESNRAEIDVKVGEMARTRLIDNVQSAQLAVGLPALRQDATRVEGAIKQVDVALASEPPDLAAYRQRAKLCWQTFAKNDLAIQRQLRPLMLQKNAAASVAAPDALLDAKIDALNQKLNAAKAPCQNADSLVMSKLLEWKLQKNAEKKVLLNEQKQVQGHIAEAKQKELSLSESQEKKITLAAQSGFAADFAAVADLVRNDANRRFQLIWWLTWFFAIEMVAILVKFTSTTDVDLRLNSMEVAAQDQISAQLQTQQEQIATQRLQASMQAKGEQAVWLEDDGQMAQARLRLEQELETQLHRELSELDMGLCLSVEALKLHLSQLDAIQQLKNNSMVLNAGGVDPRIENMVQETIAKILDSLSGMRRSVAKAL</sequence>
<feature type="transmembrane region" description="Helical" evidence="1">
    <location>
        <begin position="58"/>
        <end position="77"/>
    </location>
</feature>
<reference evidence="3" key="1">
    <citation type="journal article" date="2019" name="Int. J. Syst. Evol. Microbiol.">
        <title>The Global Catalogue of Microorganisms (GCM) 10K type strain sequencing project: providing services to taxonomists for standard genome sequencing and annotation.</title>
        <authorList>
            <consortium name="The Broad Institute Genomics Platform"/>
            <consortium name="The Broad Institute Genome Sequencing Center for Infectious Disease"/>
            <person name="Wu L."/>
            <person name="Ma J."/>
        </authorList>
    </citation>
    <scope>NUCLEOTIDE SEQUENCE [LARGE SCALE GENOMIC DNA]</scope>
    <source>
        <strain evidence="3">KCTC 23916</strain>
    </source>
</reference>
<name>A0ABQ2X573_9BURK</name>
<keyword evidence="1" id="KW-0812">Transmembrane</keyword>
<dbReference type="EMBL" id="BMYT01000001">
    <property type="protein sequence ID" value="GGX00394.1"/>
    <property type="molecule type" value="Genomic_DNA"/>
</dbReference>
<dbReference type="InterPro" id="IPR025519">
    <property type="entry name" value="DUF4407"/>
</dbReference>
<keyword evidence="1" id="KW-1133">Transmembrane helix</keyword>
<evidence type="ECO:0008006" key="4">
    <source>
        <dbReference type="Google" id="ProtNLM"/>
    </source>
</evidence>
<evidence type="ECO:0000256" key="1">
    <source>
        <dbReference type="SAM" id="Phobius"/>
    </source>
</evidence>
<gene>
    <name evidence="2" type="ORF">GCM10011282_02790</name>
</gene>
<comment type="caution">
    <text evidence="2">The sequence shown here is derived from an EMBL/GenBank/DDBJ whole genome shotgun (WGS) entry which is preliminary data.</text>
</comment>
<dbReference type="RefSeq" id="WP_189344225.1">
    <property type="nucleotide sequence ID" value="NZ_BMYT01000001.1"/>
</dbReference>
<keyword evidence="1" id="KW-0472">Membrane</keyword>
<accession>A0ABQ2X573</accession>
<organism evidence="2 3">
    <name type="scientific">Undibacterium macrobrachii</name>
    <dbReference type="NCBI Taxonomy" id="1119058"/>
    <lineage>
        <taxon>Bacteria</taxon>
        <taxon>Pseudomonadati</taxon>
        <taxon>Pseudomonadota</taxon>
        <taxon>Betaproteobacteria</taxon>
        <taxon>Burkholderiales</taxon>
        <taxon>Oxalobacteraceae</taxon>
        <taxon>Undibacterium</taxon>
    </lineage>
</organism>
<protein>
    <recommendedName>
        <fullName evidence="4">DUF4407 domain-containing protein</fullName>
    </recommendedName>
</protein>